<dbReference type="GeneID" id="82810443"/>
<comment type="similarity">
    <text evidence="2">Belongs to the methyl-accepting chemotaxis (MCP) protein family.</text>
</comment>
<dbReference type="EMBL" id="RHHN01000066">
    <property type="protein sequence ID" value="RNB51013.1"/>
    <property type="molecule type" value="Genomic_DNA"/>
</dbReference>
<dbReference type="Gene3D" id="1.10.490.10">
    <property type="entry name" value="Globins"/>
    <property type="match status" value="1"/>
</dbReference>
<dbReference type="Proteomes" id="UP000317180">
    <property type="component" value="Unassembled WGS sequence"/>
</dbReference>
<reference evidence="5 8" key="2">
    <citation type="submission" date="2019-06" db="EMBL/GenBank/DDBJ databases">
        <title>Whole genome shotgun sequence of Brevibacillus agri NBRC 15538.</title>
        <authorList>
            <person name="Hosoyama A."/>
            <person name="Uohara A."/>
            <person name="Ohji S."/>
            <person name="Ichikawa N."/>
        </authorList>
    </citation>
    <scope>NUCLEOTIDE SEQUENCE [LARGE SCALE GENOMIC DNA]</scope>
    <source>
        <strain evidence="5 8">NBRC 15538</strain>
    </source>
</reference>
<dbReference type="GO" id="GO:0007165">
    <property type="term" value="P:signal transduction"/>
    <property type="evidence" value="ECO:0007669"/>
    <property type="project" value="UniProtKB-KW"/>
</dbReference>
<dbReference type="InterPro" id="IPR012292">
    <property type="entry name" value="Globin/Proto"/>
</dbReference>
<evidence type="ECO:0000313" key="7">
    <source>
        <dbReference type="Proteomes" id="UP000276178"/>
    </source>
</evidence>
<dbReference type="Pfam" id="PF00015">
    <property type="entry name" value="MCPsignal"/>
    <property type="match status" value="1"/>
</dbReference>
<dbReference type="GO" id="GO:0006935">
    <property type="term" value="P:chemotaxis"/>
    <property type="evidence" value="ECO:0007669"/>
    <property type="project" value="InterPro"/>
</dbReference>
<dbReference type="RefSeq" id="WP_122953308.1">
    <property type="nucleotide sequence ID" value="NZ_BJOD01000010.1"/>
</dbReference>
<dbReference type="OrthoDB" id="266313at2"/>
<reference evidence="6 7" key="1">
    <citation type="submission" date="2018-10" db="EMBL/GenBank/DDBJ databases">
        <title>Phylogenomics of Brevibacillus.</title>
        <authorList>
            <person name="Dunlap C."/>
        </authorList>
    </citation>
    <scope>NUCLEOTIDE SEQUENCE [LARGE SCALE GENOMIC DNA]</scope>
    <source>
        <strain evidence="6 7">NRRL NRS 1219</strain>
    </source>
</reference>
<dbReference type="InterPro" id="IPR004090">
    <property type="entry name" value="Chemotax_Me-accpt_rcpt"/>
</dbReference>
<dbReference type="GO" id="GO:0019825">
    <property type="term" value="F:oxygen binding"/>
    <property type="evidence" value="ECO:0007669"/>
    <property type="project" value="InterPro"/>
</dbReference>
<dbReference type="InterPro" id="IPR039379">
    <property type="entry name" value="Protoglobin_sensor_dom"/>
</dbReference>
<gene>
    <name evidence="5" type="ORF">BAG01nite_12250</name>
    <name evidence="6" type="ORF">EB820_21000</name>
</gene>
<evidence type="ECO:0000313" key="6">
    <source>
        <dbReference type="EMBL" id="RNB51013.1"/>
    </source>
</evidence>
<dbReference type="AlphaFoldDB" id="A0A3M8AIP2"/>
<evidence type="ECO:0000256" key="2">
    <source>
        <dbReference type="ARBA" id="ARBA00029447"/>
    </source>
</evidence>
<dbReference type="CDD" id="cd01068">
    <property type="entry name" value="globin_sensor"/>
    <property type="match status" value="1"/>
</dbReference>
<organism evidence="6 7">
    <name type="scientific">Brevibacillus agri</name>
    <dbReference type="NCBI Taxonomy" id="51101"/>
    <lineage>
        <taxon>Bacteria</taxon>
        <taxon>Bacillati</taxon>
        <taxon>Bacillota</taxon>
        <taxon>Bacilli</taxon>
        <taxon>Bacillales</taxon>
        <taxon>Paenibacillaceae</taxon>
        <taxon>Brevibacillus</taxon>
    </lineage>
</organism>
<dbReference type="GO" id="GO:0020037">
    <property type="term" value="F:heme binding"/>
    <property type="evidence" value="ECO:0007669"/>
    <property type="project" value="InterPro"/>
</dbReference>
<evidence type="ECO:0000256" key="1">
    <source>
        <dbReference type="ARBA" id="ARBA00023224"/>
    </source>
</evidence>
<dbReference type="InterPro" id="IPR044398">
    <property type="entry name" value="Globin-sensor_dom"/>
</dbReference>
<dbReference type="SUPFAM" id="SSF46458">
    <property type="entry name" value="Globin-like"/>
    <property type="match status" value="1"/>
</dbReference>
<evidence type="ECO:0000313" key="5">
    <source>
        <dbReference type="EMBL" id="GED25123.1"/>
    </source>
</evidence>
<dbReference type="Gene3D" id="1.10.287.950">
    <property type="entry name" value="Methyl-accepting chemotaxis protein"/>
    <property type="match status" value="1"/>
</dbReference>
<dbReference type="GO" id="GO:0016020">
    <property type="term" value="C:membrane"/>
    <property type="evidence" value="ECO:0007669"/>
    <property type="project" value="InterPro"/>
</dbReference>
<dbReference type="GO" id="GO:0004888">
    <property type="term" value="F:transmembrane signaling receptor activity"/>
    <property type="evidence" value="ECO:0007669"/>
    <property type="project" value="InterPro"/>
</dbReference>
<dbReference type="PANTHER" id="PTHR32089">
    <property type="entry name" value="METHYL-ACCEPTING CHEMOTAXIS PROTEIN MCPB"/>
    <property type="match status" value="1"/>
</dbReference>
<dbReference type="Pfam" id="PF11563">
    <property type="entry name" value="Protoglobin"/>
    <property type="match status" value="1"/>
</dbReference>
<dbReference type="InterPro" id="IPR009050">
    <property type="entry name" value="Globin-like_sf"/>
</dbReference>
<evidence type="ECO:0000256" key="3">
    <source>
        <dbReference type="PROSITE-ProRule" id="PRU00284"/>
    </source>
</evidence>
<evidence type="ECO:0000259" key="4">
    <source>
        <dbReference type="PROSITE" id="PS50111"/>
    </source>
</evidence>
<dbReference type="SUPFAM" id="SSF58104">
    <property type="entry name" value="Methyl-accepting chemotaxis protein (MCP) signaling domain"/>
    <property type="match status" value="1"/>
</dbReference>
<dbReference type="CDD" id="cd11386">
    <property type="entry name" value="MCP_signal"/>
    <property type="match status" value="1"/>
</dbReference>
<accession>A0A3M8AIP2</accession>
<proteinExistence type="inferred from homology"/>
<keyword evidence="8" id="KW-1185">Reference proteome</keyword>
<evidence type="ECO:0000313" key="8">
    <source>
        <dbReference type="Proteomes" id="UP000317180"/>
    </source>
</evidence>
<dbReference type="Proteomes" id="UP000276178">
    <property type="component" value="Unassembled WGS sequence"/>
</dbReference>
<dbReference type="InterPro" id="IPR004089">
    <property type="entry name" value="MCPsignal_dom"/>
</dbReference>
<dbReference type="Pfam" id="PF13682">
    <property type="entry name" value="CZB"/>
    <property type="match status" value="1"/>
</dbReference>
<dbReference type="InterPro" id="IPR025991">
    <property type="entry name" value="Chemoreceptor_zinc-bind_dom"/>
</dbReference>
<name>A0A3M8AIP2_9BACL</name>
<dbReference type="PROSITE" id="PS50111">
    <property type="entry name" value="CHEMOTAXIS_TRANSDUC_2"/>
    <property type="match status" value="1"/>
</dbReference>
<comment type="caution">
    <text evidence="6">The sequence shown here is derived from an EMBL/GenBank/DDBJ whole genome shotgun (WGS) entry which is preliminary data.</text>
</comment>
<dbReference type="PRINTS" id="PR00260">
    <property type="entry name" value="CHEMTRNSDUCR"/>
</dbReference>
<protein>
    <submittedName>
        <fullName evidence="6">Methyl-accepting chemotaxis protein</fullName>
    </submittedName>
</protein>
<feature type="domain" description="Methyl-accepting transducer" evidence="4">
    <location>
        <begin position="217"/>
        <end position="418"/>
    </location>
</feature>
<dbReference type="PANTHER" id="PTHR32089:SF112">
    <property type="entry name" value="LYSOZYME-LIKE PROTEIN-RELATED"/>
    <property type="match status" value="1"/>
</dbReference>
<dbReference type="EMBL" id="BJOD01000010">
    <property type="protein sequence ID" value="GED25123.1"/>
    <property type="molecule type" value="Genomic_DNA"/>
</dbReference>
<keyword evidence="1 3" id="KW-0807">Transducer</keyword>
<dbReference type="SMART" id="SM00283">
    <property type="entry name" value="MA"/>
    <property type="match status" value="1"/>
</dbReference>
<dbReference type="Gene3D" id="1.20.120.30">
    <property type="entry name" value="Aspartate receptor, ligand-binding domain"/>
    <property type="match status" value="1"/>
</dbReference>
<sequence length="576" mass="64533">MFGKRWARSQTAPIQESDIQMTEQLRAKVNFLQMNSEDLKRLAQIEPLITEHLDAITERHYQMLGHYANLMKIIEANTTVGRLAGSFRHYLQSLPDAQLNEAYVAGREKIGEVHSKIGLAPEWYTGSYMRLYEFLIPAIVDTYARKPDELSSTLLALIKLLTLDSQIVLEAYQEDNDYKIIDRLGNVLELVMQIDKIKHVLDTLDTTTMEAGNVRQAAEQLSESVQKVAQSAVQVAENASTTMEQATAGQQIIQTSLTSFLSMAEEFAEMQTKISSLMSSIEAVSQVVQVIRSVADQTNLLALNASIEAARAGEHGRGFSIVAEEVRKLAEQTKQSVQSISGTMEAVRQDANQVKETAALLGVHFTDKATQTREAIELLGEIVQNVEQVGHATGHIASLTEEQSASTEDIYMRISQVESNMEQIFNHVSHAGKNIYEIGAGINSLHKGSISQVARLKTKHSLRIVKTDHLLWKWWVYNFLLGYHTIEEKDLVDHHRCRLGVWYDEAKQNQAISSLASFRRLAEPHKRFHEAIRHIYTLASSGKQKEAEMAFAVLEARSDEVLACLDDLASELQVTS</sequence>